<dbReference type="InParanoid" id="A0A0C3CCH8"/>
<reference evidence="2 3" key="1">
    <citation type="submission" date="2014-04" db="EMBL/GenBank/DDBJ databases">
        <authorList>
            <consortium name="DOE Joint Genome Institute"/>
            <person name="Kuo A."/>
            <person name="Tarkka M."/>
            <person name="Buscot F."/>
            <person name="Kohler A."/>
            <person name="Nagy L.G."/>
            <person name="Floudas D."/>
            <person name="Copeland A."/>
            <person name="Barry K.W."/>
            <person name="Cichocki N."/>
            <person name="Veneault-Fourrey C."/>
            <person name="LaButti K."/>
            <person name="Lindquist E.A."/>
            <person name="Lipzen A."/>
            <person name="Lundell T."/>
            <person name="Morin E."/>
            <person name="Murat C."/>
            <person name="Sun H."/>
            <person name="Tunlid A."/>
            <person name="Henrissat B."/>
            <person name="Grigoriev I.V."/>
            <person name="Hibbett D.S."/>
            <person name="Martin F."/>
            <person name="Nordberg H.P."/>
            <person name="Cantor M.N."/>
            <person name="Hua S.X."/>
        </authorList>
    </citation>
    <scope>NUCLEOTIDE SEQUENCE [LARGE SCALE GENOMIC DNA]</scope>
    <source>
        <strain evidence="2 3">F 1598</strain>
    </source>
</reference>
<name>A0A0C3CCH8_PILCF</name>
<sequence length="65" mass="7121">MSTVTSSSYPINYTQPKSLSSKRQPKPTLRNIKSSARSATQSWVAVHLPIPPFPANCVQRASSPH</sequence>
<evidence type="ECO:0000313" key="2">
    <source>
        <dbReference type="EMBL" id="KIM87392.1"/>
    </source>
</evidence>
<dbReference type="HOGENOM" id="CLU_2850483_0_0_1"/>
<keyword evidence="3" id="KW-1185">Reference proteome</keyword>
<reference evidence="3" key="2">
    <citation type="submission" date="2015-01" db="EMBL/GenBank/DDBJ databases">
        <title>Evolutionary Origins and Diversification of the Mycorrhizal Mutualists.</title>
        <authorList>
            <consortium name="DOE Joint Genome Institute"/>
            <consortium name="Mycorrhizal Genomics Consortium"/>
            <person name="Kohler A."/>
            <person name="Kuo A."/>
            <person name="Nagy L.G."/>
            <person name="Floudas D."/>
            <person name="Copeland A."/>
            <person name="Barry K.W."/>
            <person name="Cichocki N."/>
            <person name="Veneault-Fourrey C."/>
            <person name="LaButti K."/>
            <person name="Lindquist E.A."/>
            <person name="Lipzen A."/>
            <person name="Lundell T."/>
            <person name="Morin E."/>
            <person name="Murat C."/>
            <person name="Riley R."/>
            <person name="Ohm R."/>
            <person name="Sun H."/>
            <person name="Tunlid A."/>
            <person name="Henrissat B."/>
            <person name="Grigoriev I.V."/>
            <person name="Hibbett D.S."/>
            <person name="Martin F."/>
        </authorList>
    </citation>
    <scope>NUCLEOTIDE SEQUENCE [LARGE SCALE GENOMIC DNA]</scope>
    <source>
        <strain evidence="3">F 1598</strain>
    </source>
</reference>
<feature type="compositionally biased region" description="Polar residues" evidence="1">
    <location>
        <begin position="1"/>
        <end position="22"/>
    </location>
</feature>
<feature type="region of interest" description="Disordered" evidence="1">
    <location>
        <begin position="1"/>
        <end position="36"/>
    </location>
</feature>
<dbReference type="AlphaFoldDB" id="A0A0C3CCH8"/>
<protein>
    <submittedName>
        <fullName evidence="2">Uncharacterized protein</fullName>
    </submittedName>
</protein>
<evidence type="ECO:0000313" key="3">
    <source>
        <dbReference type="Proteomes" id="UP000054166"/>
    </source>
</evidence>
<organism evidence="2 3">
    <name type="scientific">Piloderma croceum (strain F 1598)</name>
    <dbReference type="NCBI Taxonomy" id="765440"/>
    <lineage>
        <taxon>Eukaryota</taxon>
        <taxon>Fungi</taxon>
        <taxon>Dikarya</taxon>
        <taxon>Basidiomycota</taxon>
        <taxon>Agaricomycotina</taxon>
        <taxon>Agaricomycetes</taxon>
        <taxon>Agaricomycetidae</taxon>
        <taxon>Atheliales</taxon>
        <taxon>Atheliaceae</taxon>
        <taxon>Piloderma</taxon>
    </lineage>
</organism>
<evidence type="ECO:0000256" key="1">
    <source>
        <dbReference type="SAM" id="MobiDB-lite"/>
    </source>
</evidence>
<dbReference type="EMBL" id="KN832979">
    <property type="protein sequence ID" value="KIM87392.1"/>
    <property type="molecule type" value="Genomic_DNA"/>
</dbReference>
<proteinExistence type="predicted"/>
<dbReference type="Proteomes" id="UP000054166">
    <property type="component" value="Unassembled WGS sequence"/>
</dbReference>
<gene>
    <name evidence="2" type="ORF">PILCRDRAFT_275636</name>
</gene>
<accession>A0A0C3CCH8</accession>